<comment type="caution">
    <text evidence="1">The sequence shown here is derived from an EMBL/GenBank/DDBJ whole genome shotgun (WGS) entry which is preliminary data.</text>
</comment>
<sequence length="85" mass="9647">MYVQGFIPNLLSWYGIDLKTLEKGITCVKVMAAIQSLVCSLKTSLQPSNPVIATQNYKCRCGMQTLHGWKRCWCLFSSCCWCLAY</sequence>
<dbReference type="EMBL" id="JAAGNN010000030">
    <property type="protein sequence ID" value="KAF4070228.1"/>
    <property type="molecule type" value="Genomic_DNA"/>
</dbReference>
<proteinExistence type="predicted"/>
<organism evidence="1 2">
    <name type="scientific">Ameiurus melas</name>
    <name type="common">Black bullhead</name>
    <name type="synonym">Silurus melas</name>
    <dbReference type="NCBI Taxonomy" id="219545"/>
    <lineage>
        <taxon>Eukaryota</taxon>
        <taxon>Metazoa</taxon>
        <taxon>Chordata</taxon>
        <taxon>Craniata</taxon>
        <taxon>Vertebrata</taxon>
        <taxon>Euteleostomi</taxon>
        <taxon>Actinopterygii</taxon>
        <taxon>Neopterygii</taxon>
        <taxon>Teleostei</taxon>
        <taxon>Ostariophysi</taxon>
        <taxon>Siluriformes</taxon>
        <taxon>Ictaluridae</taxon>
        <taxon>Ameiurus</taxon>
    </lineage>
</organism>
<reference evidence="1 2" key="1">
    <citation type="submission" date="2020-02" db="EMBL/GenBank/DDBJ databases">
        <title>A chromosome-scale genome assembly of the black bullhead catfish (Ameiurus melas).</title>
        <authorList>
            <person name="Wen M."/>
            <person name="Zham M."/>
            <person name="Cabau C."/>
            <person name="Klopp C."/>
            <person name="Donnadieu C."/>
            <person name="Roques C."/>
            <person name="Bouchez O."/>
            <person name="Lampietro C."/>
            <person name="Jouanno E."/>
            <person name="Herpin A."/>
            <person name="Louis A."/>
            <person name="Berthelot C."/>
            <person name="Parey E."/>
            <person name="Roest-Crollius H."/>
            <person name="Braasch I."/>
            <person name="Postlethwait J."/>
            <person name="Robinson-Rechavi M."/>
            <person name="Echchiki A."/>
            <person name="Begum T."/>
            <person name="Montfort J."/>
            <person name="Schartl M."/>
            <person name="Bobe J."/>
            <person name="Guiguen Y."/>
        </authorList>
    </citation>
    <scope>NUCLEOTIDE SEQUENCE [LARGE SCALE GENOMIC DNA]</scope>
    <source>
        <strain evidence="1">M_S1</strain>
        <tissue evidence="1">Blood</tissue>
    </source>
</reference>
<keyword evidence="2" id="KW-1185">Reference proteome</keyword>
<name>A0A7J5ZM16_AMEME</name>
<dbReference type="Proteomes" id="UP000593565">
    <property type="component" value="Unassembled WGS sequence"/>
</dbReference>
<accession>A0A7J5ZM16</accession>
<evidence type="ECO:0000313" key="2">
    <source>
        <dbReference type="Proteomes" id="UP000593565"/>
    </source>
</evidence>
<protein>
    <submittedName>
        <fullName evidence="1">Uncharacterized protein</fullName>
    </submittedName>
</protein>
<gene>
    <name evidence="1" type="ORF">AMELA_G00289700</name>
</gene>
<dbReference type="AlphaFoldDB" id="A0A7J5ZM16"/>
<evidence type="ECO:0000313" key="1">
    <source>
        <dbReference type="EMBL" id="KAF4070228.1"/>
    </source>
</evidence>